<dbReference type="PRINTS" id="PR00419">
    <property type="entry name" value="ADXRDTASE"/>
</dbReference>
<sequence>MLPSGLVMIQRPSKYRVKKESNKGEPSIAIVGAGMSGLSAARRLIEDGTTNIDIYEGLNRIGGRVHPIPY</sequence>
<gene>
    <name evidence="6" type="ORF">NECAME_18172</name>
</gene>
<dbReference type="STRING" id="51031.W2T9Z8"/>
<dbReference type="PANTHER" id="PTHR10742">
    <property type="entry name" value="FLAVIN MONOAMINE OXIDASE"/>
    <property type="match status" value="1"/>
</dbReference>
<dbReference type="Gene3D" id="3.50.50.60">
    <property type="entry name" value="FAD/NAD(P)-binding domain"/>
    <property type="match status" value="1"/>
</dbReference>
<keyword evidence="5" id="KW-0560">Oxidoreductase</keyword>
<reference evidence="7" key="1">
    <citation type="journal article" date="2014" name="Nat. Genet.">
        <title>Genome of the human hookworm Necator americanus.</title>
        <authorList>
            <person name="Tang Y.T."/>
            <person name="Gao X."/>
            <person name="Rosa B.A."/>
            <person name="Abubucker S."/>
            <person name="Hallsworth-Pepin K."/>
            <person name="Martin J."/>
            <person name="Tyagi R."/>
            <person name="Heizer E."/>
            <person name="Zhang X."/>
            <person name="Bhonagiri-Palsikar V."/>
            <person name="Minx P."/>
            <person name="Warren W.C."/>
            <person name="Wang Q."/>
            <person name="Zhan B."/>
            <person name="Hotez P.J."/>
            <person name="Sternberg P.W."/>
            <person name="Dougall A."/>
            <person name="Gaze S.T."/>
            <person name="Mulvenna J."/>
            <person name="Sotillo J."/>
            <person name="Ranganathan S."/>
            <person name="Rabelo E.M."/>
            <person name="Wilson R.K."/>
            <person name="Felgner P.L."/>
            <person name="Bethony J."/>
            <person name="Hawdon J.M."/>
            <person name="Gasser R.B."/>
            <person name="Loukas A."/>
            <person name="Mitreva M."/>
        </authorList>
    </citation>
    <scope>NUCLEOTIDE SEQUENCE [LARGE SCALE GENOMIC DNA]</scope>
</reference>
<protein>
    <recommendedName>
        <fullName evidence="8">Amine oxidase domain-containing protein</fullName>
    </recommendedName>
</protein>
<dbReference type="GO" id="GO:0046592">
    <property type="term" value="F:polyamine oxidase activity"/>
    <property type="evidence" value="ECO:0007669"/>
    <property type="project" value="TreeGrafter"/>
</dbReference>
<dbReference type="SUPFAM" id="SSF51905">
    <property type="entry name" value="FAD/NAD(P)-binding domain"/>
    <property type="match status" value="1"/>
</dbReference>
<dbReference type="InterPro" id="IPR050281">
    <property type="entry name" value="Flavin_monoamine_oxidase"/>
</dbReference>
<evidence type="ECO:0008006" key="8">
    <source>
        <dbReference type="Google" id="ProtNLM"/>
    </source>
</evidence>
<dbReference type="AlphaFoldDB" id="W2T9Z8"/>
<keyword evidence="7" id="KW-1185">Reference proteome</keyword>
<proteinExistence type="inferred from homology"/>
<dbReference type="InterPro" id="IPR036188">
    <property type="entry name" value="FAD/NAD-bd_sf"/>
</dbReference>
<evidence type="ECO:0000313" key="6">
    <source>
        <dbReference type="EMBL" id="ETN78845.1"/>
    </source>
</evidence>
<keyword evidence="3" id="KW-0285">Flavoprotein</keyword>
<evidence type="ECO:0000256" key="2">
    <source>
        <dbReference type="ARBA" id="ARBA00005995"/>
    </source>
</evidence>
<dbReference type="PANTHER" id="PTHR10742:SF405">
    <property type="entry name" value="PEROXISOMAL N(1)-ACETYL-SPERMINE_SPERMIDINE OXIDASE"/>
    <property type="match status" value="1"/>
</dbReference>
<comment type="similarity">
    <text evidence="2">Belongs to the flavin monoamine oxidase family.</text>
</comment>
<name>W2T9Z8_NECAM</name>
<evidence type="ECO:0000313" key="7">
    <source>
        <dbReference type="Proteomes" id="UP000053676"/>
    </source>
</evidence>
<dbReference type="OrthoDB" id="5046242at2759"/>
<comment type="cofactor">
    <cofactor evidence="1">
        <name>FAD</name>
        <dbReference type="ChEBI" id="CHEBI:57692"/>
    </cofactor>
</comment>
<evidence type="ECO:0000256" key="4">
    <source>
        <dbReference type="ARBA" id="ARBA00022827"/>
    </source>
</evidence>
<dbReference type="EMBL" id="KI659688">
    <property type="protein sequence ID" value="ETN78845.1"/>
    <property type="molecule type" value="Genomic_DNA"/>
</dbReference>
<accession>W2T9Z8</accession>
<keyword evidence="4" id="KW-0274">FAD</keyword>
<organism evidence="6 7">
    <name type="scientific">Necator americanus</name>
    <name type="common">Human hookworm</name>
    <dbReference type="NCBI Taxonomy" id="51031"/>
    <lineage>
        <taxon>Eukaryota</taxon>
        <taxon>Metazoa</taxon>
        <taxon>Ecdysozoa</taxon>
        <taxon>Nematoda</taxon>
        <taxon>Chromadorea</taxon>
        <taxon>Rhabditida</taxon>
        <taxon>Rhabditina</taxon>
        <taxon>Rhabditomorpha</taxon>
        <taxon>Strongyloidea</taxon>
        <taxon>Ancylostomatidae</taxon>
        <taxon>Bunostominae</taxon>
        <taxon>Necator</taxon>
    </lineage>
</organism>
<dbReference type="Pfam" id="PF13450">
    <property type="entry name" value="NAD_binding_8"/>
    <property type="match status" value="1"/>
</dbReference>
<evidence type="ECO:0000256" key="1">
    <source>
        <dbReference type="ARBA" id="ARBA00001974"/>
    </source>
</evidence>
<dbReference type="Proteomes" id="UP000053676">
    <property type="component" value="Unassembled WGS sequence"/>
</dbReference>
<feature type="non-terminal residue" evidence="6">
    <location>
        <position position="70"/>
    </location>
</feature>
<evidence type="ECO:0000256" key="5">
    <source>
        <dbReference type="ARBA" id="ARBA00023002"/>
    </source>
</evidence>
<dbReference type="KEGG" id="nai:NECAME_18172"/>
<evidence type="ECO:0000256" key="3">
    <source>
        <dbReference type="ARBA" id="ARBA00022630"/>
    </source>
</evidence>